<dbReference type="InterPro" id="IPR051906">
    <property type="entry name" value="TolC-like"/>
</dbReference>
<evidence type="ECO:0000313" key="10">
    <source>
        <dbReference type="Proteomes" id="UP000064893"/>
    </source>
</evidence>
<dbReference type="GO" id="GO:1990281">
    <property type="term" value="C:efflux pump complex"/>
    <property type="evidence" value="ECO:0007669"/>
    <property type="project" value="TreeGrafter"/>
</dbReference>
<dbReference type="STRING" id="1307839.L21SP5_00880"/>
<dbReference type="AlphaFoldDB" id="A0A0S2HWX6"/>
<dbReference type="PANTHER" id="PTHR30026:SF5">
    <property type="entry name" value="ABC-TYPE EFFLUX SYSTEM SECRETIN COMPONENT"/>
    <property type="match status" value="1"/>
</dbReference>
<dbReference type="Pfam" id="PF02321">
    <property type="entry name" value="OEP"/>
    <property type="match status" value="2"/>
</dbReference>
<evidence type="ECO:0000256" key="3">
    <source>
        <dbReference type="ARBA" id="ARBA00022448"/>
    </source>
</evidence>
<comment type="subcellular location">
    <subcellularLocation>
        <location evidence="1">Cell outer membrane</location>
    </subcellularLocation>
</comment>
<reference evidence="9 10" key="1">
    <citation type="submission" date="2015-11" db="EMBL/GenBank/DDBJ databases">
        <title>Description and complete genome sequence of a novel strain predominating in hypersaline microbial mats and representing a new family of the Bacteriodetes phylum.</title>
        <authorList>
            <person name="Spring S."/>
            <person name="Bunk B."/>
            <person name="Sproer C."/>
            <person name="Klenk H.-P."/>
        </authorList>
    </citation>
    <scope>NUCLEOTIDE SEQUENCE [LARGE SCALE GENOMIC DNA]</scope>
    <source>
        <strain evidence="9 10">L21-Spi-D4</strain>
    </source>
</reference>
<dbReference type="Gene3D" id="1.20.1600.10">
    <property type="entry name" value="Outer membrane efflux proteins (OEP)"/>
    <property type="match status" value="1"/>
</dbReference>
<proteinExistence type="inferred from homology"/>
<evidence type="ECO:0000256" key="8">
    <source>
        <dbReference type="SAM" id="SignalP"/>
    </source>
</evidence>
<evidence type="ECO:0000256" key="6">
    <source>
        <dbReference type="ARBA" id="ARBA00023136"/>
    </source>
</evidence>
<dbReference type="EMBL" id="CP013118">
    <property type="protein sequence ID" value="ALO14550.1"/>
    <property type="molecule type" value="Genomic_DNA"/>
</dbReference>
<dbReference type="SUPFAM" id="SSF56954">
    <property type="entry name" value="Outer membrane efflux proteins (OEP)"/>
    <property type="match status" value="1"/>
</dbReference>
<protein>
    <submittedName>
        <fullName evidence="9">Outer membrane channel protein</fullName>
    </submittedName>
</protein>
<dbReference type="GO" id="GO:0015562">
    <property type="term" value="F:efflux transmembrane transporter activity"/>
    <property type="evidence" value="ECO:0007669"/>
    <property type="project" value="InterPro"/>
</dbReference>
<name>A0A0S2HWX6_9BACT</name>
<evidence type="ECO:0000256" key="2">
    <source>
        <dbReference type="ARBA" id="ARBA00007613"/>
    </source>
</evidence>
<dbReference type="GO" id="GO:0009279">
    <property type="term" value="C:cell outer membrane"/>
    <property type="evidence" value="ECO:0007669"/>
    <property type="project" value="UniProtKB-SubCell"/>
</dbReference>
<evidence type="ECO:0000256" key="1">
    <source>
        <dbReference type="ARBA" id="ARBA00004442"/>
    </source>
</evidence>
<keyword evidence="3" id="KW-0813">Transport</keyword>
<dbReference type="OrthoDB" id="1674454at2"/>
<dbReference type="KEGG" id="blq:L21SP5_00880"/>
<evidence type="ECO:0000256" key="4">
    <source>
        <dbReference type="ARBA" id="ARBA00022452"/>
    </source>
</evidence>
<keyword evidence="4" id="KW-1134">Transmembrane beta strand</keyword>
<evidence type="ECO:0000256" key="7">
    <source>
        <dbReference type="ARBA" id="ARBA00023237"/>
    </source>
</evidence>
<dbReference type="PANTHER" id="PTHR30026">
    <property type="entry name" value="OUTER MEMBRANE PROTEIN TOLC"/>
    <property type="match status" value="1"/>
</dbReference>
<evidence type="ECO:0000256" key="5">
    <source>
        <dbReference type="ARBA" id="ARBA00022692"/>
    </source>
</evidence>
<evidence type="ECO:0000313" key="9">
    <source>
        <dbReference type="EMBL" id="ALO14550.1"/>
    </source>
</evidence>
<accession>A0A0S2HWX6</accession>
<comment type="similarity">
    <text evidence="2">Belongs to the outer membrane factor (OMF) (TC 1.B.17) family.</text>
</comment>
<keyword evidence="6" id="KW-0472">Membrane</keyword>
<keyword evidence="5" id="KW-0812">Transmembrane</keyword>
<dbReference type="InterPro" id="IPR003423">
    <property type="entry name" value="OMP_efflux"/>
</dbReference>
<gene>
    <name evidence="9" type="ORF">L21SP5_00880</name>
</gene>
<dbReference type="GO" id="GO:0015288">
    <property type="term" value="F:porin activity"/>
    <property type="evidence" value="ECO:0007669"/>
    <property type="project" value="TreeGrafter"/>
</dbReference>
<sequence precursor="true">MTRKIYILSFLLFPYLTFAQGENTSKDTLKLTLNQVVERLKTDNLHIKASQHQLSRAQKEREAQKGLYYPKLDVGATFTQMSEPLELDLTPVKDAILPAYELIGGQNELLGNLTDYMASTGTLDPTTYQSFNNGISQMEMGREGAVSAINDGEWVKTIQDNQFAVVDASLTWPIYTGGKIRAANKAAEARLEATQAKNQDVVAKEITSVVERYFGLRLAMNVEKVRKQVVEGMEKHLHDARKLEENGMIAHAERLHAEVALVEAQRALKKAKNTVELTQTALQNSLTTEAVIDPKTDLFISAKTLNLKDMIQHAQQENPAIKQLQAKAKLAKQGIKKEQAAWYPNVFAFGQADIANYQLSEYMPEWMVGVGLKLNVFDGLAKLRKTQAAKLQHMEVQVWQDKAKLDLATGVTKIYQQMEQAADNYESAQTSIKFAKEYLRIREKAFSQGFATSTDVVDAQLNLAKVETEKLKAMYDFDVALAKFLEFGYRSEEITDFVQQDNN</sequence>
<feature type="signal peptide" evidence="8">
    <location>
        <begin position="1"/>
        <end position="19"/>
    </location>
</feature>
<feature type="chain" id="PRO_5006599296" evidence="8">
    <location>
        <begin position="20"/>
        <end position="503"/>
    </location>
</feature>
<dbReference type="Proteomes" id="UP000064893">
    <property type="component" value="Chromosome"/>
</dbReference>
<keyword evidence="7" id="KW-0998">Cell outer membrane</keyword>
<keyword evidence="10" id="KW-1185">Reference proteome</keyword>
<keyword evidence="8" id="KW-0732">Signal</keyword>
<dbReference type="RefSeq" id="WP_057952089.1">
    <property type="nucleotide sequence ID" value="NZ_CP013118.1"/>
</dbReference>
<organism evidence="9 10">
    <name type="scientific">Salinivirga cyanobacteriivorans</name>
    <dbReference type="NCBI Taxonomy" id="1307839"/>
    <lineage>
        <taxon>Bacteria</taxon>
        <taxon>Pseudomonadati</taxon>
        <taxon>Bacteroidota</taxon>
        <taxon>Bacteroidia</taxon>
        <taxon>Bacteroidales</taxon>
        <taxon>Salinivirgaceae</taxon>
        <taxon>Salinivirga</taxon>
    </lineage>
</organism>